<feature type="transmembrane region" description="Helical" evidence="1">
    <location>
        <begin position="625"/>
        <end position="648"/>
    </location>
</feature>
<feature type="transmembrane region" description="Helical" evidence="1">
    <location>
        <begin position="409"/>
        <end position="430"/>
    </location>
</feature>
<evidence type="ECO:0000313" key="5">
    <source>
        <dbReference type="Proteomes" id="UP000178606"/>
    </source>
</evidence>
<feature type="transmembrane region" description="Helical" evidence="1">
    <location>
        <begin position="381"/>
        <end position="403"/>
    </location>
</feature>
<evidence type="ECO:0000256" key="1">
    <source>
        <dbReference type="SAM" id="Phobius"/>
    </source>
</evidence>
<dbReference type="Proteomes" id="UP000178606">
    <property type="component" value="Unassembled WGS sequence"/>
</dbReference>
<feature type="transmembrane region" description="Helical" evidence="1">
    <location>
        <begin position="176"/>
        <end position="197"/>
    </location>
</feature>
<keyword evidence="1" id="KW-1133">Transmembrane helix</keyword>
<feature type="domain" description="DUF6784" evidence="2">
    <location>
        <begin position="557"/>
        <end position="646"/>
    </location>
</feature>
<feature type="transmembrane region" description="Helical" evidence="1">
    <location>
        <begin position="552"/>
        <end position="571"/>
    </location>
</feature>
<dbReference type="InterPro" id="IPR046711">
    <property type="entry name" value="DUF6784"/>
</dbReference>
<feature type="transmembrane region" description="Helical" evidence="1">
    <location>
        <begin position="28"/>
        <end position="47"/>
    </location>
</feature>
<feature type="transmembrane region" description="Helical" evidence="1">
    <location>
        <begin position="583"/>
        <end position="605"/>
    </location>
</feature>
<feature type="transmembrane region" description="Helical" evidence="1">
    <location>
        <begin position="67"/>
        <end position="86"/>
    </location>
</feature>
<feature type="transmembrane region" description="Helical" evidence="1">
    <location>
        <begin position="236"/>
        <end position="257"/>
    </location>
</feature>
<sequence>MTDASSIVHRSNLIVGEAVGEAVGAERLTLRSVGLGIAVAVTCNFWIDASRYVVRSSWVEYGFIPTALIGVFLVLVALVNPALKAVRPGAGLTPTELLVVLCLGLAGCAYRGAAGILGIVASPYYFASPENQWDRYIHPYLPQWLIPTDRSGAMKWFFEGLPEGAPWPWQPWVSPLFWWMLPIAAMAVVSICLNVILRRQWAEHERLSYPLVGVALELIEGADADRRWPPFLRGRLFWAGFAVAFGTLAWNVIAYFAPATPTVPLTGSMFAFGKGFPPVYTLKSAFAIGFAYFANLEVLFSIWFFFVFYTVQVGILNRLGVNISFRPGLYPPSLYPIGGWECFGAFCVFVLWGLYVARGHLKDAVMAALGRRGAEDRGELISFRAAFWGVVLGWLVVVGWLVSVGLRPFLAFFVTGVGLLIAVGVTRIVVESGLMFVSAPVGQQDFTMLALGSNGMTPSSLVALGFSRLAPDFLGPFSHVVRWADFLRGNRRRLLVWTAVSMAVGATTTLATTFYLPYREGASNFGWEFRAGSHYTFLSVVSEAKDPAPPDWRLLLCFGVGAVTMSLLTFMRYRFPWWPLHPIGYTVASTNIIRNFVLSIFIGWACKYLIVRFGGVTFYRRARPFFLGLIAGHVAAVIFSFLIDVAFFPGAGHRIHPWIEPWLGY</sequence>
<protein>
    <submittedName>
        <fullName evidence="4">Uncharacterized protein</fullName>
    </submittedName>
</protein>
<comment type="caution">
    <text evidence="4">The sequence shown here is derived from an EMBL/GenBank/DDBJ whole genome shotgun (WGS) entry which is preliminary data.</text>
</comment>
<evidence type="ECO:0000259" key="2">
    <source>
        <dbReference type="Pfam" id="PF20580"/>
    </source>
</evidence>
<feature type="transmembrane region" description="Helical" evidence="1">
    <location>
        <begin position="494"/>
        <end position="516"/>
    </location>
</feature>
<organism evidence="4 5">
    <name type="scientific">Handelsmanbacteria sp. (strain RIFCSPLOWO2_12_FULL_64_10)</name>
    <dbReference type="NCBI Taxonomy" id="1817868"/>
    <lineage>
        <taxon>Bacteria</taxon>
        <taxon>Candidatus Handelsmaniibacteriota</taxon>
    </lineage>
</organism>
<keyword evidence="1" id="KW-0812">Transmembrane</keyword>
<reference evidence="4 5" key="1">
    <citation type="journal article" date="2016" name="Nat. Commun.">
        <title>Thousands of microbial genomes shed light on interconnected biogeochemical processes in an aquifer system.</title>
        <authorList>
            <person name="Anantharaman K."/>
            <person name="Brown C.T."/>
            <person name="Hug L.A."/>
            <person name="Sharon I."/>
            <person name="Castelle C.J."/>
            <person name="Probst A.J."/>
            <person name="Thomas B.C."/>
            <person name="Singh A."/>
            <person name="Wilkins M.J."/>
            <person name="Karaoz U."/>
            <person name="Brodie E.L."/>
            <person name="Williams K.H."/>
            <person name="Hubbard S.S."/>
            <person name="Banfield J.F."/>
        </authorList>
    </citation>
    <scope>NUCLEOTIDE SEQUENCE [LARGE SCALE GENOMIC DNA]</scope>
    <source>
        <strain evidence="5">RIFCSPLOWO2_12_FULL_64_10</strain>
    </source>
</reference>
<feature type="transmembrane region" description="Helical" evidence="1">
    <location>
        <begin position="337"/>
        <end position="357"/>
    </location>
</feature>
<dbReference type="EMBL" id="MFKF01000081">
    <property type="protein sequence ID" value="OGG55386.1"/>
    <property type="molecule type" value="Genomic_DNA"/>
</dbReference>
<dbReference type="Pfam" id="PF20580">
    <property type="entry name" value="DUF6784"/>
    <property type="match status" value="1"/>
</dbReference>
<feature type="domain" description="DUF6785" evidence="3">
    <location>
        <begin position="29"/>
        <end position="521"/>
    </location>
</feature>
<accession>A0A1F6D1T1</accession>
<keyword evidence="1" id="KW-0472">Membrane</keyword>
<feature type="transmembrane region" description="Helical" evidence="1">
    <location>
        <begin position="302"/>
        <end position="325"/>
    </location>
</feature>
<proteinExistence type="predicted"/>
<gene>
    <name evidence="4" type="ORF">A3F84_04480</name>
</gene>
<dbReference type="Pfam" id="PF20581">
    <property type="entry name" value="DUF6785"/>
    <property type="match status" value="1"/>
</dbReference>
<name>A0A1F6D1T1_HANXR</name>
<dbReference type="AlphaFoldDB" id="A0A1F6D1T1"/>
<evidence type="ECO:0000259" key="3">
    <source>
        <dbReference type="Pfam" id="PF20581"/>
    </source>
</evidence>
<evidence type="ECO:0000313" key="4">
    <source>
        <dbReference type="EMBL" id="OGG55386.1"/>
    </source>
</evidence>
<feature type="transmembrane region" description="Helical" evidence="1">
    <location>
        <begin position="98"/>
        <end position="126"/>
    </location>
</feature>
<dbReference type="InterPro" id="IPR046712">
    <property type="entry name" value="DUF6785"/>
</dbReference>